<sequence>MVWELACPFPRRFRLFRKDESATGGGWGGSLMIMDRDRRMTIGYAMNNMGSAVIGNDRSQEYVEEIYKILDTLGSSPFSG</sequence>
<comment type="caution">
    <text evidence="1">The sequence shown here is derived from an EMBL/GenBank/DDBJ whole genome shotgun (WGS) entry which is preliminary data.</text>
</comment>
<accession>A0A9W9SDK5</accession>
<dbReference type="RefSeq" id="XP_056481217.1">
    <property type="nucleotide sequence ID" value="XM_056637710.1"/>
</dbReference>
<evidence type="ECO:0000313" key="1">
    <source>
        <dbReference type="EMBL" id="KAJ5376187.1"/>
    </source>
</evidence>
<dbReference type="AlphaFoldDB" id="A0A9W9SDK5"/>
<gene>
    <name evidence="1" type="ORF">N7509_013073</name>
</gene>
<dbReference type="GeneID" id="81376690"/>
<organism evidence="1 2">
    <name type="scientific">Penicillium cosmopolitanum</name>
    <dbReference type="NCBI Taxonomy" id="1131564"/>
    <lineage>
        <taxon>Eukaryota</taxon>
        <taxon>Fungi</taxon>
        <taxon>Dikarya</taxon>
        <taxon>Ascomycota</taxon>
        <taxon>Pezizomycotina</taxon>
        <taxon>Eurotiomycetes</taxon>
        <taxon>Eurotiomycetidae</taxon>
        <taxon>Eurotiales</taxon>
        <taxon>Aspergillaceae</taxon>
        <taxon>Penicillium</taxon>
    </lineage>
</organism>
<reference evidence="1" key="2">
    <citation type="journal article" date="2023" name="IMA Fungus">
        <title>Comparative genomic study of the Penicillium genus elucidates a diverse pangenome and 15 lateral gene transfer events.</title>
        <authorList>
            <person name="Petersen C."/>
            <person name="Sorensen T."/>
            <person name="Nielsen M.R."/>
            <person name="Sondergaard T.E."/>
            <person name="Sorensen J.L."/>
            <person name="Fitzpatrick D.A."/>
            <person name="Frisvad J.C."/>
            <person name="Nielsen K.L."/>
        </authorList>
    </citation>
    <scope>NUCLEOTIDE SEQUENCE</scope>
    <source>
        <strain evidence="1">IBT 29677</strain>
    </source>
</reference>
<dbReference type="InterPro" id="IPR012338">
    <property type="entry name" value="Beta-lactam/transpept-like"/>
</dbReference>
<dbReference type="Gene3D" id="3.40.710.10">
    <property type="entry name" value="DD-peptidase/beta-lactamase superfamily"/>
    <property type="match status" value="1"/>
</dbReference>
<reference evidence="1" key="1">
    <citation type="submission" date="2022-12" db="EMBL/GenBank/DDBJ databases">
        <authorList>
            <person name="Petersen C."/>
        </authorList>
    </citation>
    <scope>NUCLEOTIDE SEQUENCE</scope>
    <source>
        <strain evidence="1">IBT 29677</strain>
    </source>
</reference>
<dbReference type="Proteomes" id="UP001147747">
    <property type="component" value="Unassembled WGS sequence"/>
</dbReference>
<name>A0A9W9SDK5_9EURO</name>
<proteinExistence type="predicted"/>
<protein>
    <recommendedName>
        <fullName evidence="3">Beta-lactamase-related domain-containing protein</fullName>
    </recommendedName>
</protein>
<dbReference type="EMBL" id="JAPZBU010000012">
    <property type="protein sequence ID" value="KAJ5376187.1"/>
    <property type="molecule type" value="Genomic_DNA"/>
</dbReference>
<dbReference type="OrthoDB" id="5946976at2759"/>
<evidence type="ECO:0000313" key="2">
    <source>
        <dbReference type="Proteomes" id="UP001147747"/>
    </source>
</evidence>
<keyword evidence="2" id="KW-1185">Reference proteome</keyword>
<evidence type="ECO:0008006" key="3">
    <source>
        <dbReference type="Google" id="ProtNLM"/>
    </source>
</evidence>